<proteinExistence type="predicted"/>
<reference evidence="2 3" key="1">
    <citation type="submission" date="2016-11" db="EMBL/GenBank/DDBJ databases">
        <title>The macronuclear genome of Stentor coeruleus: a giant cell with tiny introns.</title>
        <authorList>
            <person name="Slabodnick M."/>
            <person name="Ruby J.G."/>
            <person name="Reiff S.B."/>
            <person name="Swart E.C."/>
            <person name="Gosai S."/>
            <person name="Prabakaran S."/>
            <person name="Witkowska E."/>
            <person name="Larue G.E."/>
            <person name="Fisher S."/>
            <person name="Freeman R.M."/>
            <person name="Gunawardena J."/>
            <person name="Chu W."/>
            <person name="Stover N.A."/>
            <person name="Gregory B.D."/>
            <person name="Nowacki M."/>
            <person name="Derisi J."/>
            <person name="Roy S.W."/>
            <person name="Marshall W.F."/>
            <person name="Sood P."/>
        </authorList>
    </citation>
    <scope>NUCLEOTIDE SEQUENCE [LARGE SCALE GENOMIC DNA]</scope>
    <source>
        <strain evidence="2">WM001</strain>
    </source>
</reference>
<gene>
    <name evidence="2" type="ORF">SteCoe_2459</name>
</gene>
<dbReference type="Gene3D" id="1.20.120.160">
    <property type="entry name" value="HPT domain"/>
    <property type="match status" value="1"/>
</dbReference>
<name>A0A1R2CZH4_9CILI</name>
<evidence type="ECO:0000259" key="1">
    <source>
        <dbReference type="Pfam" id="PF01627"/>
    </source>
</evidence>
<sequence>MSEKLESLIDFEMGKVYLGRDHDTFLKRFVEIDLQVYINKLQTLNARSDFEELVRSSDSLHSTSAYVGAKRCQEISKQINEWAKKNDLAKVQKEISELVDHAENLENLLKNYFSSDSAAPTGEGYDAATTNIEESGYESLSFRLKPPIKEPVVDLISDREDEFDPYAEINKDWKCIVS</sequence>
<evidence type="ECO:0000313" key="3">
    <source>
        <dbReference type="Proteomes" id="UP000187209"/>
    </source>
</evidence>
<dbReference type="GO" id="GO:0000160">
    <property type="term" value="P:phosphorelay signal transduction system"/>
    <property type="evidence" value="ECO:0007669"/>
    <property type="project" value="InterPro"/>
</dbReference>
<dbReference type="Pfam" id="PF01627">
    <property type="entry name" value="Hpt"/>
    <property type="match status" value="1"/>
</dbReference>
<accession>A0A1R2CZH4</accession>
<protein>
    <recommendedName>
        <fullName evidence="1">HPt domain-containing protein</fullName>
    </recommendedName>
</protein>
<dbReference type="AlphaFoldDB" id="A0A1R2CZH4"/>
<dbReference type="InterPro" id="IPR008207">
    <property type="entry name" value="Sig_transdc_His_kin_Hpt_dom"/>
</dbReference>
<evidence type="ECO:0000313" key="2">
    <source>
        <dbReference type="EMBL" id="OMJ94406.1"/>
    </source>
</evidence>
<dbReference type="InterPro" id="IPR036641">
    <property type="entry name" value="HPT_dom_sf"/>
</dbReference>
<keyword evidence="3" id="KW-1185">Reference proteome</keyword>
<organism evidence="2 3">
    <name type="scientific">Stentor coeruleus</name>
    <dbReference type="NCBI Taxonomy" id="5963"/>
    <lineage>
        <taxon>Eukaryota</taxon>
        <taxon>Sar</taxon>
        <taxon>Alveolata</taxon>
        <taxon>Ciliophora</taxon>
        <taxon>Postciliodesmatophora</taxon>
        <taxon>Heterotrichea</taxon>
        <taxon>Heterotrichida</taxon>
        <taxon>Stentoridae</taxon>
        <taxon>Stentor</taxon>
    </lineage>
</organism>
<dbReference type="EMBL" id="MPUH01000027">
    <property type="protein sequence ID" value="OMJ94406.1"/>
    <property type="molecule type" value="Genomic_DNA"/>
</dbReference>
<dbReference type="SUPFAM" id="SSF47226">
    <property type="entry name" value="Histidine-containing phosphotransfer domain, HPT domain"/>
    <property type="match status" value="1"/>
</dbReference>
<feature type="domain" description="HPt" evidence="1">
    <location>
        <begin position="33"/>
        <end position="107"/>
    </location>
</feature>
<comment type="caution">
    <text evidence="2">The sequence shown here is derived from an EMBL/GenBank/DDBJ whole genome shotgun (WGS) entry which is preliminary data.</text>
</comment>
<dbReference type="Proteomes" id="UP000187209">
    <property type="component" value="Unassembled WGS sequence"/>
</dbReference>